<keyword evidence="6" id="KW-0789">Thiol protease inhibitor</keyword>
<keyword evidence="8" id="KW-0378">Hydrolase</keyword>
<evidence type="ECO:0000256" key="2">
    <source>
        <dbReference type="ARBA" id="ARBA00008455"/>
    </source>
</evidence>
<keyword evidence="11" id="KW-1015">Disulfide bond</keyword>
<dbReference type="FunFam" id="3.90.70.10:FF:000006">
    <property type="entry name" value="Cathepsin S"/>
    <property type="match status" value="1"/>
</dbReference>
<keyword evidence="5" id="KW-0646">Protease inhibitor</keyword>
<dbReference type="InterPro" id="IPR039417">
    <property type="entry name" value="Peptidase_C1A_papain-like"/>
</dbReference>
<keyword evidence="9" id="KW-0788">Thiol protease</keyword>
<evidence type="ECO:0000256" key="5">
    <source>
        <dbReference type="ARBA" id="ARBA00022690"/>
    </source>
</evidence>
<dbReference type="Pfam" id="PF08246">
    <property type="entry name" value="Inhibitor_I29"/>
    <property type="match status" value="1"/>
</dbReference>
<reference evidence="18" key="1">
    <citation type="submission" date="2025-08" db="UniProtKB">
        <authorList>
            <consortium name="Ensembl"/>
        </authorList>
    </citation>
    <scope>IDENTIFICATION</scope>
</reference>
<dbReference type="AlphaFoldDB" id="A0A3Q2YJC0"/>
<dbReference type="FunFam" id="1.10.287.2250:FF:000003">
    <property type="entry name" value="Cathepsin L"/>
    <property type="match status" value="1"/>
</dbReference>
<name>A0A3Q2YJC0_HIPCM</name>
<evidence type="ECO:0000256" key="8">
    <source>
        <dbReference type="ARBA" id="ARBA00022801"/>
    </source>
</evidence>
<reference evidence="18" key="2">
    <citation type="submission" date="2025-09" db="UniProtKB">
        <authorList>
            <consortium name="Ensembl"/>
        </authorList>
    </citation>
    <scope>IDENTIFICATION</scope>
</reference>
<evidence type="ECO:0000256" key="14">
    <source>
        <dbReference type="ARBA" id="ARBA00074892"/>
    </source>
</evidence>
<dbReference type="Gene3D" id="3.90.70.10">
    <property type="entry name" value="Cysteine proteinases"/>
    <property type="match status" value="1"/>
</dbReference>
<dbReference type="GeneTree" id="ENSGT00940000155176"/>
<protein>
    <recommendedName>
        <fullName evidence="14">Cystein proteinase inhibitor protein salarin</fullName>
    </recommendedName>
</protein>
<dbReference type="PANTHER" id="PTHR12411">
    <property type="entry name" value="CYSTEINE PROTEASE FAMILY C1-RELATED"/>
    <property type="match status" value="1"/>
</dbReference>
<evidence type="ECO:0000259" key="17">
    <source>
        <dbReference type="SMART" id="SM00848"/>
    </source>
</evidence>
<dbReference type="SMART" id="SM00848">
    <property type="entry name" value="Inhibitor_I29"/>
    <property type="match status" value="1"/>
</dbReference>
<dbReference type="CDD" id="cd02248">
    <property type="entry name" value="Peptidase_C1A"/>
    <property type="match status" value="1"/>
</dbReference>
<comment type="function">
    <text evidence="13">Inhibits papain and ficin (cysteine proteinases) but not trypsin (a serine proteinase).</text>
</comment>
<dbReference type="GO" id="GO:0008234">
    <property type="term" value="F:cysteine-type peptidase activity"/>
    <property type="evidence" value="ECO:0007669"/>
    <property type="project" value="UniProtKB-KW"/>
</dbReference>
<dbReference type="PROSITE" id="PS00640">
    <property type="entry name" value="THIOL_PROTEASE_ASN"/>
    <property type="match status" value="1"/>
</dbReference>
<feature type="transmembrane region" description="Helical" evidence="15">
    <location>
        <begin position="20"/>
        <end position="41"/>
    </location>
</feature>
<evidence type="ECO:0000256" key="11">
    <source>
        <dbReference type="ARBA" id="ARBA00023157"/>
    </source>
</evidence>
<dbReference type="InterPro" id="IPR013201">
    <property type="entry name" value="Prot_inhib_I29"/>
</dbReference>
<evidence type="ECO:0000256" key="7">
    <source>
        <dbReference type="ARBA" id="ARBA00022729"/>
    </source>
</evidence>
<dbReference type="InterPro" id="IPR000169">
    <property type="entry name" value="Pept_cys_AS"/>
</dbReference>
<dbReference type="InterPro" id="IPR000668">
    <property type="entry name" value="Peptidase_C1A_C"/>
</dbReference>
<dbReference type="InterPro" id="IPR038765">
    <property type="entry name" value="Papain-like_cys_pep_sf"/>
</dbReference>
<comment type="subcellular location">
    <subcellularLocation>
        <location evidence="1">Vacuole</location>
    </subcellularLocation>
</comment>
<keyword evidence="12" id="KW-0325">Glycoprotein</keyword>
<evidence type="ECO:0000256" key="3">
    <source>
        <dbReference type="ARBA" id="ARBA00022554"/>
    </source>
</evidence>
<dbReference type="InterPro" id="IPR025661">
    <property type="entry name" value="Pept_asp_AS"/>
</dbReference>
<evidence type="ECO:0000313" key="18">
    <source>
        <dbReference type="Ensembl" id="ENSHCOP00000018439.1"/>
    </source>
</evidence>
<dbReference type="InterPro" id="IPR025660">
    <property type="entry name" value="Pept_his_AS"/>
</dbReference>
<evidence type="ECO:0000256" key="1">
    <source>
        <dbReference type="ARBA" id="ARBA00004116"/>
    </source>
</evidence>
<comment type="similarity">
    <text evidence="2">Belongs to the peptidase C1 family.</text>
</comment>
<keyword evidence="19" id="KW-1185">Reference proteome</keyword>
<dbReference type="InterPro" id="IPR013128">
    <property type="entry name" value="Peptidase_C1A"/>
</dbReference>
<evidence type="ECO:0000256" key="9">
    <source>
        <dbReference type="ARBA" id="ARBA00022807"/>
    </source>
</evidence>
<feature type="domain" description="Peptidase C1A papain C-terminal" evidence="16">
    <location>
        <begin position="141"/>
        <end position="355"/>
    </location>
</feature>
<evidence type="ECO:0000256" key="15">
    <source>
        <dbReference type="SAM" id="Phobius"/>
    </source>
</evidence>
<dbReference type="PROSITE" id="PS00139">
    <property type="entry name" value="THIOL_PROTEASE_CYS"/>
    <property type="match status" value="1"/>
</dbReference>
<dbReference type="OMA" id="NLIDCTT"/>
<keyword evidence="3" id="KW-0926">Vacuole</keyword>
<dbReference type="SUPFAM" id="SSF54001">
    <property type="entry name" value="Cysteine proteinases"/>
    <property type="match status" value="1"/>
</dbReference>
<keyword evidence="4" id="KW-0645">Protease</keyword>
<keyword evidence="15" id="KW-0812">Transmembrane</keyword>
<dbReference type="GO" id="GO:0005615">
    <property type="term" value="C:extracellular space"/>
    <property type="evidence" value="ECO:0007669"/>
    <property type="project" value="UniProtKB-ARBA"/>
</dbReference>
<evidence type="ECO:0000256" key="6">
    <source>
        <dbReference type="ARBA" id="ARBA00022704"/>
    </source>
</evidence>
<organism evidence="18 19">
    <name type="scientific">Hippocampus comes</name>
    <name type="common">Tiger tail seahorse</name>
    <dbReference type="NCBI Taxonomy" id="109280"/>
    <lineage>
        <taxon>Eukaryota</taxon>
        <taxon>Metazoa</taxon>
        <taxon>Chordata</taxon>
        <taxon>Craniata</taxon>
        <taxon>Vertebrata</taxon>
        <taxon>Euteleostomi</taxon>
        <taxon>Actinopterygii</taxon>
        <taxon>Neopterygii</taxon>
        <taxon>Teleostei</taxon>
        <taxon>Neoteleostei</taxon>
        <taxon>Acanthomorphata</taxon>
        <taxon>Syngnathiaria</taxon>
        <taxon>Syngnathiformes</taxon>
        <taxon>Syngnathoidei</taxon>
        <taxon>Syngnathidae</taxon>
        <taxon>Hippocampus</taxon>
    </lineage>
</organism>
<dbReference type="GO" id="GO:0004869">
    <property type="term" value="F:cysteine-type endopeptidase inhibitor activity"/>
    <property type="evidence" value="ECO:0007669"/>
    <property type="project" value="UniProtKB-KW"/>
</dbReference>
<evidence type="ECO:0000256" key="13">
    <source>
        <dbReference type="ARBA" id="ARBA00053917"/>
    </source>
</evidence>
<evidence type="ECO:0000256" key="10">
    <source>
        <dbReference type="ARBA" id="ARBA00023145"/>
    </source>
</evidence>
<dbReference type="GO" id="GO:0006508">
    <property type="term" value="P:proteolysis"/>
    <property type="evidence" value="ECO:0007669"/>
    <property type="project" value="UniProtKB-KW"/>
</dbReference>
<dbReference type="GO" id="GO:0005773">
    <property type="term" value="C:vacuole"/>
    <property type="evidence" value="ECO:0007669"/>
    <property type="project" value="UniProtKB-SubCell"/>
</dbReference>
<evidence type="ECO:0000256" key="12">
    <source>
        <dbReference type="ARBA" id="ARBA00023180"/>
    </source>
</evidence>
<accession>A0A3Q2YJC0</accession>
<keyword evidence="15" id="KW-1133">Transmembrane helix</keyword>
<dbReference type="Pfam" id="PF00112">
    <property type="entry name" value="Peptidase_C1"/>
    <property type="match status" value="1"/>
</dbReference>
<dbReference type="PRINTS" id="PR00705">
    <property type="entry name" value="PAPAIN"/>
</dbReference>
<feature type="domain" description="Cathepsin propeptide inhibitor" evidence="17">
    <location>
        <begin position="54"/>
        <end position="114"/>
    </location>
</feature>
<keyword evidence="10" id="KW-0865">Zymogen</keyword>
<evidence type="ECO:0000259" key="16">
    <source>
        <dbReference type="SMART" id="SM00645"/>
    </source>
</evidence>
<keyword evidence="7" id="KW-0732">Signal</keyword>
<dbReference type="PROSITE" id="PS00639">
    <property type="entry name" value="THIOL_PROTEASE_HIS"/>
    <property type="match status" value="1"/>
</dbReference>
<dbReference type="STRING" id="109280.ENSHCOP00000018439"/>
<dbReference type="Ensembl" id="ENSHCOT00000011262.1">
    <property type="protein sequence ID" value="ENSHCOP00000018439.1"/>
    <property type="gene ID" value="ENSHCOG00000002979.1"/>
</dbReference>
<dbReference type="Proteomes" id="UP000264820">
    <property type="component" value="Unplaced"/>
</dbReference>
<dbReference type="SMART" id="SM00645">
    <property type="entry name" value="Pept_C1"/>
    <property type="match status" value="1"/>
</dbReference>
<evidence type="ECO:0000313" key="19">
    <source>
        <dbReference type="Proteomes" id="UP000264820"/>
    </source>
</evidence>
<evidence type="ECO:0000256" key="4">
    <source>
        <dbReference type="ARBA" id="ARBA00022670"/>
    </source>
</evidence>
<proteinExistence type="inferred from homology"/>
<sequence length="356" mass="39676">MDQWDKRERRHTPHTPAHHLLLSVAAAMLGSLLLAVLWGGFLGADISPALNGHWELWKKAHNKVYSHQVEESGRRRIWEENLLMINVHNLEATLGLHTYELAMNHLGDLTKEEVSGTLTGTVVPSDLERIQLNFNWEQSTLPKSLDWRKRGMVTEVKIQGSCGSCWAFSAVGALEGQLKKRTGKLTSLSPQNLVDCSLDFGNHGCHGGFMTNAFRYVNKNGGIDSDWAYPYTAKRGECVYKPQDRAANCSGYSFVPKGDEDALKVALANVGPISVAIDASRSNFHFYRNGVYEDLACSHKVNHGVLAVGYGTERGRDYWLVKNSWGVKFGDQGYIKMARNRLNQCGIALHACFPVM</sequence>
<keyword evidence="15" id="KW-0472">Membrane</keyword>